<dbReference type="InterPro" id="IPR050695">
    <property type="entry name" value="N-acetylmuramoyl_amidase_3"/>
</dbReference>
<protein>
    <recommendedName>
        <fullName evidence="2">MurNAc-LAA domain-containing protein</fullName>
    </recommendedName>
</protein>
<dbReference type="SUPFAM" id="SSF53187">
    <property type="entry name" value="Zn-dependent exopeptidases"/>
    <property type="match status" value="1"/>
</dbReference>
<organism evidence="3 4">
    <name type="scientific">Sulfobacillus thermotolerans</name>
    <dbReference type="NCBI Taxonomy" id="338644"/>
    <lineage>
        <taxon>Bacteria</taxon>
        <taxon>Bacillati</taxon>
        <taxon>Bacillota</taxon>
        <taxon>Clostridia</taxon>
        <taxon>Eubacteriales</taxon>
        <taxon>Clostridiales Family XVII. Incertae Sedis</taxon>
        <taxon>Sulfobacillus</taxon>
    </lineage>
</organism>
<keyword evidence="4" id="KW-1185">Reference proteome</keyword>
<accession>A0ABN5GYX8</accession>
<dbReference type="PANTHER" id="PTHR30404">
    <property type="entry name" value="N-ACETYLMURAMOYL-L-ALANINE AMIDASE"/>
    <property type="match status" value="1"/>
</dbReference>
<dbReference type="Gene3D" id="3.40.630.40">
    <property type="entry name" value="Zn-dependent exopeptidases"/>
    <property type="match status" value="1"/>
</dbReference>
<name>A0ABN5GYX8_9FIRM</name>
<dbReference type="PANTHER" id="PTHR30404:SF0">
    <property type="entry name" value="N-ACETYLMURAMOYL-L-ALANINE AMIDASE AMIC"/>
    <property type="match status" value="1"/>
</dbReference>
<dbReference type="InterPro" id="IPR002508">
    <property type="entry name" value="MurNAc-LAA_cat"/>
</dbReference>
<sequence>MIRRVAAMSPVLALVALFCASLVLWKLPHESLAVHGPLPVVVIDPGHGGPDPGAIAGPTGPYEKNINLAIALTLSTFLQSNRIQTYLTRTTDQAVSPTPYHSTRDLHWRAALSRHWHAAIFVSIHTNAEPTAKALGPIVYYRAGSRSSYALAQQVASSLAPLAGRLVPPRPIRQLVLQETGVPAINVEVGFITHPLDQSRLVNSAYQIQLARAINQGITRYLALDPQEHHA</sequence>
<proteinExistence type="predicted"/>
<evidence type="ECO:0000256" key="1">
    <source>
        <dbReference type="ARBA" id="ARBA00022801"/>
    </source>
</evidence>
<evidence type="ECO:0000313" key="4">
    <source>
        <dbReference type="Proteomes" id="UP000325292"/>
    </source>
</evidence>
<keyword evidence="1" id="KW-0378">Hydrolase</keyword>
<feature type="domain" description="MurNAc-LAA" evidence="2">
    <location>
        <begin position="110"/>
        <end position="219"/>
    </location>
</feature>
<gene>
    <name evidence="3" type="ORF">BXT84_02170</name>
</gene>
<dbReference type="Proteomes" id="UP000325292">
    <property type="component" value="Chromosome"/>
</dbReference>
<reference evidence="3 4" key="1">
    <citation type="journal article" date="2019" name="Sci. Rep.">
        <title>Sulfobacillus thermotolerans: new insights into resistance and metabolic capacities of acidophilic chemolithotrophs.</title>
        <authorList>
            <person name="Panyushkina A.E."/>
            <person name="Babenko V.V."/>
            <person name="Nikitina A.S."/>
            <person name="Selezneva O.V."/>
            <person name="Tsaplina I.A."/>
            <person name="Letarova M.A."/>
            <person name="Kostryukova E.S."/>
            <person name="Letarov A.V."/>
        </authorList>
    </citation>
    <scope>NUCLEOTIDE SEQUENCE [LARGE SCALE GENOMIC DNA]</scope>
    <source>
        <strain evidence="3 4">Kr1</strain>
    </source>
</reference>
<evidence type="ECO:0000313" key="3">
    <source>
        <dbReference type="EMBL" id="AUW92901.1"/>
    </source>
</evidence>
<dbReference type="SMART" id="SM00646">
    <property type="entry name" value="Ami_3"/>
    <property type="match status" value="1"/>
</dbReference>
<evidence type="ECO:0000259" key="2">
    <source>
        <dbReference type="SMART" id="SM00646"/>
    </source>
</evidence>
<dbReference type="EMBL" id="CP019454">
    <property type="protein sequence ID" value="AUW92901.1"/>
    <property type="molecule type" value="Genomic_DNA"/>
</dbReference>
<dbReference type="Pfam" id="PF01520">
    <property type="entry name" value="Amidase_3"/>
    <property type="match status" value="1"/>
</dbReference>
<dbReference type="CDD" id="cd02696">
    <property type="entry name" value="MurNAc-LAA"/>
    <property type="match status" value="1"/>
</dbReference>